<feature type="signal peptide" evidence="1">
    <location>
        <begin position="1"/>
        <end position="20"/>
    </location>
</feature>
<protein>
    <submittedName>
        <fullName evidence="2">Uncharacterized protein</fullName>
    </submittedName>
</protein>
<feature type="chain" id="PRO_5040914877" evidence="1">
    <location>
        <begin position="21"/>
        <end position="164"/>
    </location>
</feature>
<evidence type="ECO:0000256" key="1">
    <source>
        <dbReference type="SAM" id="SignalP"/>
    </source>
</evidence>
<dbReference type="OrthoDB" id="2544694at2759"/>
<sequence length="164" mass="17559">MHLITPLLAVVAGFAASVAAQDAPIQPQLTLLYSMDAHLGERFSLGPIPTGEERIVIPIVGGSFTGPKLNGTVLNLGADWRLTDAQGIVRPDARYNIRTNDGTNIYVQTEGFPLPDGRTMLRGKFETGSNGTYAWMNDVVGVGVLKRNGTSAVRIEMWHATPGA</sequence>
<organism evidence="2 3">
    <name type="scientific">Periconia digitata</name>
    <dbReference type="NCBI Taxonomy" id="1303443"/>
    <lineage>
        <taxon>Eukaryota</taxon>
        <taxon>Fungi</taxon>
        <taxon>Dikarya</taxon>
        <taxon>Ascomycota</taxon>
        <taxon>Pezizomycotina</taxon>
        <taxon>Dothideomycetes</taxon>
        <taxon>Pleosporomycetidae</taxon>
        <taxon>Pleosporales</taxon>
        <taxon>Massarineae</taxon>
        <taxon>Periconiaceae</taxon>
        <taxon>Periconia</taxon>
    </lineage>
</organism>
<dbReference type="Pfam" id="PF11578">
    <property type="entry name" value="DUF3237"/>
    <property type="match status" value="1"/>
</dbReference>
<dbReference type="PANTHER" id="PTHR37315">
    <property type="entry name" value="UPF0311 PROTEIN BLR7842"/>
    <property type="match status" value="1"/>
</dbReference>
<evidence type="ECO:0000313" key="2">
    <source>
        <dbReference type="EMBL" id="CAI6340717.1"/>
    </source>
</evidence>
<dbReference type="Proteomes" id="UP001152607">
    <property type="component" value="Unassembled WGS sequence"/>
</dbReference>
<dbReference type="AlphaFoldDB" id="A0A9W4XYW8"/>
<keyword evidence="3" id="KW-1185">Reference proteome</keyword>
<dbReference type="EMBL" id="CAOQHR010000011">
    <property type="protein sequence ID" value="CAI6340717.1"/>
    <property type="molecule type" value="Genomic_DNA"/>
</dbReference>
<dbReference type="PANTHER" id="PTHR37315:SF1">
    <property type="entry name" value="UPF0311 PROTEIN BLR7842"/>
    <property type="match status" value="1"/>
</dbReference>
<comment type="caution">
    <text evidence="2">The sequence shown here is derived from an EMBL/GenBank/DDBJ whole genome shotgun (WGS) entry which is preliminary data.</text>
</comment>
<gene>
    <name evidence="2" type="ORF">PDIGIT_LOCUS13901</name>
</gene>
<reference evidence="2" key="1">
    <citation type="submission" date="2023-01" db="EMBL/GenBank/DDBJ databases">
        <authorList>
            <person name="Van Ghelder C."/>
            <person name="Rancurel C."/>
        </authorList>
    </citation>
    <scope>NUCLEOTIDE SEQUENCE</scope>
    <source>
        <strain evidence="2">CNCM I-4278</strain>
    </source>
</reference>
<dbReference type="Gene3D" id="2.40.160.20">
    <property type="match status" value="1"/>
</dbReference>
<evidence type="ECO:0000313" key="3">
    <source>
        <dbReference type="Proteomes" id="UP001152607"/>
    </source>
</evidence>
<keyword evidence="1" id="KW-0732">Signal</keyword>
<name>A0A9W4XYW8_9PLEO</name>
<accession>A0A9W4XYW8</accession>
<dbReference type="InterPro" id="IPR020915">
    <property type="entry name" value="UPF0311"/>
</dbReference>
<proteinExistence type="predicted"/>